<protein>
    <submittedName>
        <fullName evidence="1">Uncharacterized protein</fullName>
    </submittedName>
</protein>
<dbReference type="Proteomes" id="UP001626603">
    <property type="component" value="Chromosome"/>
</dbReference>
<keyword evidence="2" id="KW-1185">Reference proteome</keyword>
<organism evidence="1 2">
    <name type="scientific">Methanoculleus palmolei</name>
    <dbReference type="NCBI Taxonomy" id="72612"/>
    <lineage>
        <taxon>Archaea</taxon>
        <taxon>Methanobacteriati</taxon>
        <taxon>Methanobacteriota</taxon>
        <taxon>Stenosarchaea group</taxon>
        <taxon>Methanomicrobia</taxon>
        <taxon>Methanomicrobiales</taxon>
        <taxon>Methanomicrobiaceae</taxon>
        <taxon>Methanoculleus</taxon>
    </lineage>
</organism>
<sequence length="322" mass="34774">MNTKLIWVSIGILALLGVICAAGIPLLLGDGRTPADPLPGNHSDLPGGMKSAGAANLTCTVSVAFPSTPEAVVLYRVVKPEVTTELVSSMAEKMGLEGTVRESQDQLVLSDDPYSLEVHLKSGRVVLIDIPRWMNPNDKDLPETLPSDDEAVRLATEYLEKTGLLPPDATPSGVDHQEIARYNEKGERIGTAYEEISVSYSRTIDGRPVVGSKLTVEIGGGGDILNVYRLWRDYAPEKEVAIVTPEEALEELKAAGVAEGRSADIAGIELGYYEATATREPSHLVPVYIFTGKVQDETGEETTFVRYVPASPEFREEIPAVK</sequence>
<gene>
    <name evidence="1" type="ORF">R6Y95_02710</name>
</gene>
<proteinExistence type="predicted"/>
<evidence type="ECO:0000313" key="1">
    <source>
        <dbReference type="EMBL" id="WOX56257.1"/>
    </source>
</evidence>
<evidence type="ECO:0000313" key="2">
    <source>
        <dbReference type="Proteomes" id="UP001626603"/>
    </source>
</evidence>
<name>A0ABD8A9U1_9EURY</name>
<dbReference type="AlphaFoldDB" id="A0ABD8A9U1"/>
<reference evidence="1 2" key="1">
    <citation type="submission" date="2023-10" db="EMBL/GenBank/DDBJ databases">
        <title>The complete genome sequence of Methanoculleus palmolei DSM 4273.</title>
        <authorList>
            <person name="Lai S.-J."/>
            <person name="You Y.-T."/>
            <person name="Chen S.-C."/>
        </authorList>
    </citation>
    <scope>NUCLEOTIDE SEQUENCE [LARGE SCALE GENOMIC DNA]</scope>
    <source>
        <strain evidence="1 2">DSM 4273</strain>
    </source>
</reference>
<dbReference type="EMBL" id="CP137641">
    <property type="protein sequence ID" value="WOX56257.1"/>
    <property type="molecule type" value="Genomic_DNA"/>
</dbReference>
<accession>A0ABD8A9U1</accession>